<protein>
    <submittedName>
        <fullName evidence="2">Uncharacterized protein</fullName>
    </submittedName>
</protein>
<feature type="transmembrane region" description="Helical" evidence="1">
    <location>
        <begin position="30"/>
        <end position="47"/>
    </location>
</feature>
<keyword evidence="1" id="KW-0812">Transmembrane</keyword>
<keyword evidence="1" id="KW-0472">Membrane</keyword>
<sequence length="55" mass="6212">MIYIYMVVAVIILLSQLRYGVLKALGVSIFWPIYAIGAALYVMIKAIKTHPENNK</sequence>
<reference evidence="2" key="4">
    <citation type="journal article" date="2012" name="Microbes Environ.">
        <title>Novel conjugative transferable multiple drug resistance plasmid pAQU1 from Photobacterium damselae subsp. damselae isolated from marine aquaculture environment.</title>
        <authorList>
            <person name="Nonaka L."/>
            <person name="Maruyama F."/>
            <person name="Miyamoto M."/>
            <person name="Miyakoshi M."/>
            <person name="Kurokawa K."/>
            <person name="Masuda M."/>
        </authorList>
    </citation>
    <scope>NUCLEOTIDE SEQUENCE</scope>
    <source>
        <strain evidence="2">04Ya311</strain>
        <plasmid evidence="2">pAQU1</plasmid>
    </source>
</reference>
<dbReference type="AlphaFoldDB" id="H1A9D1"/>
<reference evidence="2" key="1">
    <citation type="journal article" date="2007" name="J. Microbiol.">
        <title>The diversity of multi-drug resistance profiles in tetracycline-resistant Vibrio species isolated from coastal sediments and seawater.</title>
        <authorList>
            <person name="Neela F.A."/>
            <person name="Nonaka L."/>
            <person name="Suzuki S."/>
        </authorList>
    </citation>
    <scope>NUCLEOTIDE SEQUENCE</scope>
    <source>
        <strain evidence="2">04Ya311</strain>
        <plasmid evidence="2">pAQU1</plasmid>
    </source>
</reference>
<evidence type="ECO:0000313" key="2">
    <source>
        <dbReference type="EMBL" id="BAL43216.1"/>
    </source>
</evidence>
<reference evidence="2" key="3">
    <citation type="journal article" date="2009" name="World J. Microbiol. Biotechnol.">
        <title>Transfer of the chromosomally encoded tetracycline resistance gene tet(M) from marine bacteria to Escherichia coli and Enterococcus faecalis.</title>
        <authorList>
            <person name="Neela F.A."/>
            <person name="Nonaka L."/>
            <person name="Suzuki S."/>
            <person name="Rahman M.H."/>
        </authorList>
    </citation>
    <scope>NUCLEOTIDE SEQUENCE</scope>
    <source>
        <strain evidence="2">04Ya311</strain>
        <plasmid evidence="2">pAQU1</plasmid>
    </source>
</reference>
<accession>H1A9D1</accession>
<dbReference type="EMBL" id="AB571865">
    <property type="protein sequence ID" value="BAL43216.1"/>
    <property type="molecule type" value="Genomic_DNA"/>
</dbReference>
<keyword evidence="1" id="KW-1133">Transmembrane helix</keyword>
<evidence type="ECO:0000256" key="1">
    <source>
        <dbReference type="SAM" id="Phobius"/>
    </source>
</evidence>
<organism evidence="2">
    <name type="scientific">Photobacterium damselae subsp. damselae</name>
    <name type="common">Listonella damsela</name>
    <dbReference type="NCBI Taxonomy" id="85581"/>
    <lineage>
        <taxon>Bacteria</taxon>
        <taxon>Pseudomonadati</taxon>
        <taxon>Pseudomonadota</taxon>
        <taxon>Gammaproteobacteria</taxon>
        <taxon>Vibrionales</taxon>
        <taxon>Vibrionaceae</taxon>
        <taxon>Photobacterium</taxon>
    </lineage>
</organism>
<keyword evidence="2" id="KW-0614">Plasmid</keyword>
<proteinExistence type="predicted"/>
<name>H1A9D1_PHODD</name>
<reference evidence="2" key="2">
    <citation type="journal article" date="2007" name="Microbes Environ.">
        <title>Distribution of tetracycline resistance gene, tet(M) in Gram-positive and Gram-negative bacteria isolated from sediment and seawater at a coastal aquaculture site in Japan.</title>
        <authorList>
            <person name="Nonaka L."/>
            <person name="Ikeno K."/>
            <person name="Suzuki S."/>
        </authorList>
    </citation>
    <scope>NUCLEOTIDE SEQUENCE</scope>
    <source>
        <strain evidence="2">04Ya311</strain>
        <plasmid evidence="2">pAQU1</plasmid>
    </source>
</reference>
<geneLocation type="plasmid" evidence="2">
    <name>pAQU1</name>
</geneLocation>